<dbReference type="PANTHER" id="PTHR43247">
    <property type="entry name" value="PHOSPHOSERINE AMINOTRANSFERASE"/>
    <property type="match status" value="1"/>
</dbReference>
<evidence type="ECO:0000256" key="10">
    <source>
        <dbReference type="ARBA" id="ARBA00047630"/>
    </source>
</evidence>
<evidence type="ECO:0000256" key="3">
    <source>
        <dbReference type="ARBA" id="ARBA00006904"/>
    </source>
</evidence>
<comment type="caution">
    <text evidence="14">The sequence shown here is derived from an EMBL/GenBank/DDBJ whole genome shotgun (WGS) entry which is preliminary data.</text>
</comment>
<dbReference type="EC" id="2.6.1.52" evidence="12"/>
<evidence type="ECO:0000256" key="8">
    <source>
        <dbReference type="ARBA" id="ARBA00023096"/>
    </source>
</evidence>
<dbReference type="Gene3D" id="3.40.640.10">
    <property type="entry name" value="Type I PLP-dependent aspartate aminotransferase-like (Major domain)"/>
    <property type="match status" value="1"/>
</dbReference>
<feature type="binding site" evidence="12">
    <location>
        <begin position="76"/>
        <end position="77"/>
    </location>
    <ligand>
        <name>pyridoxal 5'-phosphate</name>
        <dbReference type="ChEBI" id="CHEBI:597326"/>
    </ligand>
</feature>
<dbReference type="InterPro" id="IPR015422">
    <property type="entry name" value="PyrdxlP-dep_Trfase_small"/>
</dbReference>
<dbReference type="NCBIfam" id="NF003764">
    <property type="entry name" value="PRK05355.1"/>
    <property type="match status" value="1"/>
</dbReference>
<sequence length="370" mass="40344">MKRPFNFAPGPAMLPEPVLSRIQSELLDYQGLGFSILEAGHRGPQVAEIMRNLKARIRSLLKVPDNYDILFCQGGGRMQFSMVPMNLLGAGTLSTYIITGAWSKAAAKEALRFGRVQTAYSGSGTRAPANEELEVLPESSYCAYCDNETIHGVEFPAPPMLTDAPDVPLVADMSSNFMTRPVDVNRFGLIWAAAQKNFGIAGLSVVILRRDLLGLATAEVPTLLNYGVYSRTDSVPNTPPVFQLYVANLMAEWIENEGGLEKLNARALVRSSQLYSVISELSDTYVSHVAEGSRSRVNVVFRLRDEALTSVFVKEAAAEGFINLAGHRSVGGIRASMYNAMPIEGAVKLADFMRNFAVRHPAKTKIVVPA</sequence>
<feature type="binding site" evidence="12">
    <location>
        <position position="149"/>
    </location>
    <ligand>
        <name>pyridoxal 5'-phosphate</name>
        <dbReference type="ChEBI" id="CHEBI:597326"/>
    </ligand>
</feature>
<feature type="binding site" evidence="12">
    <location>
        <begin position="237"/>
        <end position="238"/>
    </location>
    <ligand>
        <name>pyridoxal 5'-phosphate</name>
        <dbReference type="ChEBI" id="CHEBI:597326"/>
    </ligand>
</feature>
<comment type="subcellular location">
    <subcellularLocation>
        <location evidence="12">Cytoplasm</location>
    </subcellularLocation>
</comment>
<evidence type="ECO:0000256" key="4">
    <source>
        <dbReference type="ARBA" id="ARBA00022576"/>
    </source>
</evidence>
<evidence type="ECO:0000256" key="2">
    <source>
        <dbReference type="ARBA" id="ARBA00005099"/>
    </source>
</evidence>
<name>A0A6I1EVJ3_9BURK</name>
<comment type="catalytic activity">
    <reaction evidence="10 12">
        <text>4-(phosphooxy)-L-threonine + 2-oxoglutarate = (R)-3-hydroxy-2-oxo-4-phosphooxybutanoate + L-glutamate</text>
        <dbReference type="Rhea" id="RHEA:16573"/>
        <dbReference type="ChEBI" id="CHEBI:16810"/>
        <dbReference type="ChEBI" id="CHEBI:29985"/>
        <dbReference type="ChEBI" id="CHEBI:58452"/>
        <dbReference type="ChEBI" id="CHEBI:58538"/>
        <dbReference type="EC" id="2.6.1.52"/>
    </reaction>
</comment>
<dbReference type="Gene3D" id="3.90.1150.10">
    <property type="entry name" value="Aspartate Aminotransferase, domain 1"/>
    <property type="match status" value="1"/>
</dbReference>
<evidence type="ECO:0000256" key="12">
    <source>
        <dbReference type="HAMAP-Rule" id="MF_00160"/>
    </source>
</evidence>
<evidence type="ECO:0000256" key="5">
    <source>
        <dbReference type="ARBA" id="ARBA00022605"/>
    </source>
</evidence>
<evidence type="ECO:0000259" key="13">
    <source>
        <dbReference type="Pfam" id="PF00266"/>
    </source>
</evidence>
<keyword evidence="9 12" id="KW-0718">Serine biosynthesis</keyword>
<dbReference type="InterPro" id="IPR015421">
    <property type="entry name" value="PyrdxlP-dep_Trfase_major"/>
</dbReference>
<evidence type="ECO:0000313" key="14">
    <source>
        <dbReference type="EMBL" id="KAB7663068.1"/>
    </source>
</evidence>
<dbReference type="InterPro" id="IPR020578">
    <property type="entry name" value="Aminotrans_V_PyrdxlP_BS"/>
</dbReference>
<accession>A0A6I1EVJ3</accession>
<keyword evidence="7 12" id="KW-0663">Pyridoxal phosphate</keyword>
<evidence type="ECO:0000256" key="7">
    <source>
        <dbReference type="ARBA" id="ARBA00022898"/>
    </source>
</evidence>
<dbReference type="GO" id="GO:0006564">
    <property type="term" value="P:L-serine biosynthetic process"/>
    <property type="evidence" value="ECO:0007669"/>
    <property type="project" value="UniProtKB-UniRule"/>
</dbReference>
<dbReference type="GO" id="GO:0004648">
    <property type="term" value="F:O-phospho-L-serine:2-oxoglutarate aminotransferase activity"/>
    <property type="evidence" value="ECO:0007669"/>
    <property type="project" value="UniProtKB-UniRule"/>
</dbReference>
<keyword evidence="5 12" id="KW-0028">Amino-acid biosynthesis</keyword>
<evidence type="ECO:0000256" key="11">
    <source>
        <dbReference type="ARBA" id="ARBA00049007"/>
    </source>
</evidence>
<feature type="modified residue" description="N6-(pyridoxal phosphate)lysine" evidence="12">
    <location>
        <position position="196"/>
    </location>
</feature>
<dbReference type="InterPro" id="IPR000192">
    <property type="entry name" value="Aminotrans_V_dom"/>
</dbReference>
<dbReference type="GO" id="GO:0008615">
    <property type="term" value="P:pyridoxine biosynthetic process"/>
    <property type="evidence" value="ECO:0007669"/>
    <property type="project" value="UniProtKB-UniRule"/>
</dbReference>
<dbReference type="Pfam" id="PF00266">
    <property type="entry name" value="Aminotran_5"/>
    <property type="match status" value="1"/>
</dbReference>
<dbReference type="PROSITE" id="PS00595">
    <property type="entry name" value="AA_TRANSFER_CLASS_5"/>
    <property type="match status" value="1"/>
</dbReference>
<comment type="cofactor">
    <cofactor evidence="12">
        <name>pyridoxal 5'-phosphate</name>
        <dbReference type="ChEBI" id="CHEBI:597326"/>
    </cofactor>
    <text evidence="12">Binds 1 pyridoxal phosphate per subunit.</text>
</comment>
<dbReference type="Proteomes" id="UP000430564">
    <property type="component" value="Unassembled WGS sequence"/>
</dbReference>
<proteinExistence type="inferred from homology"/>
<feature type="binding site" evidence="12">
    <location>
        <position position="102"/>
    </location>
    <ligand>
        <name>pyridoxal 5'-phosphate</name>
        <dbReference type="ChEBI" id="CHEBI:597326"/>
    </ligand>
</feature>
<organism evidence="14 15">
    <name type="scientific">Sutterella seckii</name>
    <dbReference type="NCBI Taxonomy" id="1944635"/>
    <lineage>
        <taxon>Bacteria</taxon>
        <taxon>Pseudomonadati</taxon>
        <taxon>Pseudomonadota</taxon>
        <taxon>Betaproteobacteria</taxon>
        <taxon>Burkholderiales</taxon>
        <taxon>Sutterellaceae</taxon>
        <taxon>Sutterella</taxon>
    </lineage>
</organism>
<dbReference type="RefSeq" id="WP_152157339.1">
    <property type="nucleotide sequence ID" value="NZ_WEHX01000002.1"/>
</dbReference>
<keyword evidence="6 12" id="KW-0808">Transferase</keyword>
<dbReference type="InterPro" id="IPR022278">
    <property type="entry name" value="Pser_aminoTfrase"/>
</dbReference>
<gene>
    <name evidence="12 14" type="primary">serC</name>
    <name evidence="14" type="ORF">GBM95_00765</name>
</gene>
<reference evidence="14 15" key="1">
    <citation type="submission" date="2019-10" db="EMBL/GenBank/DDBJ databases">
        <title>Genome diversity of Sutterella seckii.</title>
        <authorList>
            <person name="Chaplin A.V."/>
            <person name="Sokolova S.R."/>
            <person name="Mosin K.A."/>
            <person name="Ivanova E.L."/>
            <person name="Kochetkova T.O."/>
            <person name="Goltsov A.Y."/>
            <person name="Trofimov D.Y."/>
            <person name="Efimov B.A."/>
        </authorList>
    </citation>
    <scope>NUCLEOTIDE SEQUENCE [LARGE SCALE GENOMIC DNA]</scope>
    <source>
        <strain evidence="14 15">ASD393</strain>
    </source>
</reference>
<dbReference type="AlphaFoldDB" id="A0A6I1EVJ3"/>
<dbReference type="PANTHER" id="PTHR43247:SF1">
    <property type="entry name" value="PHOSPHOSERINE AMINOTRANSFERASE"/>
    <property type="match status" value="1"/>
</dbReference>
<dbReference type="OrthoDB" id="9809412at2"/>
<comment type="caution">
    <text evidence="12">Lacks conserved residue(s) required for the propagation of feature annotation.</text>
</comment>
<dbReference type="InterPro" id="IPR015424">
    <property type="entry name" value="PyrdxlP-dep_Trfase"/>
</dbReference>
<feature type="binding site" evidence="12">
    <location>
        <position position="195"/>
    </location>
    <ligand>
        <name>pyridoxal 5'-phosphate</name>
        <dbReference type="ChEBI" id="CHEBI:597326"/>
    </ligand>
</feature>
<keyword evidence="8 12" id="KW-0664">Pyridoxine biosynthesis</keyword>
<dbReference type="SUPFAM" id="SSF53383">
    <property type="entry name" value="PLP-dependent transferases"/>
    <property type="match status" value="1"/>
</dbReference>
<keyword evidence="12" id="KW-0963">Cytoplasm</keyword>
<comment type="function">
    <text evidence="12">Catalyzes the reversible conversion of 3-phosphohydroxypyruvate to phosphoserine and of 3-hydroxy-2-oxo-4-phosphonooxybutanoate to phosphohydroxythreonine.</text>
</comment>
<feature type="binding site" evidence="12">
    <location>
        <position position="172"/>
    </location>
    <ligand>
        <name>pyridoxal 5'-phosphate</name>
        <dbReference type="ChEBI" id="CHEBI:597326"/>
    </ligand>
</feature>
<dbReference type="EMBL" id="WEHX01000002">
    <property type="protein sequence ID" value="KAB7663068.1"/>
    <property type="molecule type" value="Genomic_DNA"/>
</dbReference>
<dbReference type="FunFam" id="3.90.1150.10:FF:000006">
    <property type="entry name" value="Phosphoserine aminotransferase"/>
    <property type="match status" value="1"/>
</dbReference>
<evidence type="ECO:0000256" key="6">
    <source>
        <dbReference type="ARBA" id="ARBA00022679"/>
    </source>
</evidence>
<evidence type="ECO:0000256" key="1">
    <source>
        <dbReference type="ARBA" id="ARBA00004915"/>
    </source>
</evidence>
<feature type="domain" description="Aminotransferase class V" evidence="13">
    <location>
        <begin position="5"/>
        <end position="345"/>
    </location>
</feature>
<comment type="catalytic activity">
    <reaction evidence="11 12">
        <text>O-phospho-L-serine + 2-oxoglutarate = 3-phosphooxypyruvate + L-glutamate</text>
        <dbReference type="Rhea" id="RHEA:14329"/>
        <dbReference type="ChEBI" id="CHEBI:16810"/>
        <dbReference type="ChEBI" id="CHEBI:18110"/>
        <dbReference type="ChEBI" id="CHEBI:29985"/>
        <dbReference type="ChEBI" id="CHEBI:57524"/>
        <dbReference type="EC" id="2.6.1.52"/>
    </reaction>
</comment>
<dbReference type="UniPathway" id="UPA00244">
    <property type="reaction ID" value="UER00311"/>
</dbReference>
<comment type="subunit">
    <text evidence="12">Homodimer.</text>
</comment>
<dbReference type="HAMAP" id="MF_00160">
    <property type="entry name" value="SerC_aminotrans_5"/>
    <property type="match status" value="1"/>
</dbReference>
<protein>
    <recommendedName>
        <fullName evidence="12">Phosphoserine aminotransferase</fullName>
        <ecNumber evidence="12">2.6.1.52</ecNumber>
    </recommendedName>
    <alternativeName>
        <fullName evidence="12">Phosphohydroxythreonine aminotransferase</fullName>
        <shortName evidence="12">PSAT</shortName>
    </alternativeName>
</protein>
<evidence type="ECO:0000256" key="9">
    <source>
        <dbReference type="ARBA" id="ARBA00023299"/>
    </source>
</evidence>
<feature type="binding site" evidence="12">
    <location>
        <position position="42"/>
    </location>
    <ligand>
        <name>L-glutamate</name>
        <dbReference type="ChEBI" id="CHEBI:29985"/>
    </ligand>
</feature>
<dbReference type="GO" id="GO:0030170">
    <property type="term" value="F:pyridoxal phosphate binding"/>
    <property type="evidence" value="ECO:0007669"/>
    <property type="project" value="UniProtKB-UniRule"/>
</dbReference>
<evidence type="ECO:0000313" key="15">
    <source>
        <dbReference type="Proteomes" id="UP000430564"/>
    </source>
</evidence>
<dbReference type="GO" id="GO:0005737">
    <property type="term" value="C:cytoplasm"/>
    <property type="evidence" value="ECO:0007669"/>
    <property type="project" value="UniProtKB-SubCell"/>
</dbReference>
<dbReference type="UniPathway" id="UPA00135">
    <property type="reaction ID" value="UER00197"/>
</dbReference>
<keyword evidence="4 12" id="KW-0032">Aminotransferase</keyword>
<comment type="pathway">
    <text evidence="1 12">Cofactor biosynthesis; pyridoxine 5'-phosphate biosynthesis; pyridoxine 5'-phosphate from D-erythrose 4-phosphate: step 3/5.</text>
</comment>
<comment type="similarity">
    <text evidence="3 12">Belongs to the class-V pyridoxal-phosphate-dependent aminotransferase family. SerC subfamily.</text>
</comment>
<dbReference type="FunFam" id="3.40.640.10:FF:000010">
    <property type="entry name" value="Phosphoserine aminotransferase"/>
    <property type="match status" value="1"/>
</dbReference>
<comment type="pathway">
    <text evidence="2 12">Amino-acid biosynthesis; L-serine biosynthesis; L-serine from 3-phospho-D-glycerate: step 2/3.</text>
</comment>
<dbReference type="PIRSF" id="PIRSF000525">
    <property type="entry name" value="SerC"/>
    <property type="match status" value="1"/>
</dbReference>